<comment type="catalytic activity">
    <reaction evidence="5">
        <text>uridine(32) in tRNA + S-adenosyl-L-methionine = 2'-O-methyluridine(32) in tRNA + S-adenosyl-L-homocysteine + H(+)</text>
        <dbReference type="Rhea" id="RHEA:42936"/>
        <dbReference type="Rhea" id="RHEA-COMP:10107"/>
        <dbReference type="Rhea" id="RHEA-COMP:10290"/>
        <dbReference type="ChEBI" id="CHEBI:15378"/>
        <dbReference type="ChEBI" id="CHEBI:57856"/>
        <dbReference type="ChEBI" id="CHEBI:59789"/>
        <dbReference type="ChEBI" id="CHEBI:65315"/>
        <dbReference type="ChEBI" id="CHEBI:74478"/>
        <dbReference type="EC" id="2.1.1.200"/>
    </reaction>
</comment>
<sequence>MLERVRIVLVNTSLPANIGAAARAMKTMGLAQMVLVAPKIFPSPEADTLSSGATDILAQARVVSSLDEAIAGCRLVIGTSARSRHIPWPLLNPRAAAAQAWAELPVGEVALVFGREDRGLTNDELHKCHYHVHIPTNPDFSSLNLAAAVQVLAYEMRMRSLEDDQVEAPFWGVDWDIDAAPAEDIERLFVHLEQVLVKVDFLDPENPRQLMTRLRRLFLRSRLDTVELNVLRGFLTAIEKSSKQ</sequence>
<dbReference type="SUPFAM" id="SSF75217">
    <property type="entry name" value="alpha/beta knot"/>
    <property type="match status" value="1"/>
</dbReference>
<comment type="similarity">
    <text evidence="1">Belongs to the class IV-like SAM-binding methyltransferase superfamily. RNA methyltransferase TrmH family.</text>
</comment>
<keyword evidence="5" id="KW-0963">Cytoplasm</keyword>
<comment type="subcellular location">
    <subcellularLocation>
        <location evidence="5">Cytoplasm</location>
    </subcellularLocation>
</comment>
<dbReference type="GO" id="GO:0032259">
    <property type="term" value="P:methylation"/>
    <property type="evidence" value="ECO:0007669"/>
    <property type="project" value="UniProtKB-KW"/>
</dbReference>
<dbReference type="InterPro" id="IPR001537">
    <property type="entry name" value="SpoU_MeTrfase"/>
</dbReference>
<evidence type="ECO:0000256" key="3">
    <source>
        <dbReference type="ARBA" id="ARBA00022679"/>
    </source>
</evidence>
<organism evidence="7 8">
    <name type="scientific">Pokkaliibacter plantistimulans</name>
    <dbReference type="NCBI Taxonomy" id="1635171"/>
    <lineage>
        <taxon>Bacteria</taxon>
        <taxon>Pseudomonadati</taxon>
        <taxon>Pseudomonadota</taxon>
        <taxon>Gammaproteobacteria</taxon>
        <taxon>Oceanospirillales</taxon>
        <taxon>Balneatrichaceae</taxon>
        <taxon>Pokkaliibacter</taxon>
    </lineage>
</organism>
<keyword evidence="4 5" id="KW-0949">S-adenosyl-L-methionine</keyword>
<gene>
    <name evidence="5" type="primary">trmJ</name>
    <name evidence="7" type="ORF">WH50_05835</name>
</gene>
<dbReference type="EC" id="2.1.1.200" evidence="5"/>
<evidence type="ECO:0000256" key="5">
    <source>
        <dbReference type="RuleBase" id="RU362024"/>
    </source>
</evidence>
<evidence type="ECO:0000256" key="2">
    <source>
        <dbReference type="ARBA" id="ARBA00022603"/>
    </source>
</evidence>
<keyword evidence="5" id="KW-0819">tRNA processing</keyword>
<keyword evidence="3" id="KW-0808">Transferase</keyword>
<feature type="domain" description="tRNA/rRNA methyltransferase SpoU type" evidence="6">
    <location>
        <begin position="5"/>
        <end position="154"/>
    </location>
</feature>
<dbReference type="PANTHER" id="PTHR42786:SF2">
    <property type="entry name" value="TRNA (CYTIDINE_URIDINE-2'-O-)-METHYLTRANSFERASE TRMJ"/>
    <property type="match status" value="1"/>
</dbReference>
<evidence type="ECO:0000256" key="4">
    <source>
        <dbReference type="ARBA" id="ARBA00022691"/>
    </source>
</evidence>
<comment type="subunit">
    <text evidence="5">Homodimer.</text>
</comment>
<evidence type="ECO:0000313" key="7">
    <source>
        <dbReference type="EMBL" id="PXF32241.1"/>
    </source>
</evidence>
<dbReference type="InterPro" id="IPR029028">
    <property type="entry name" value="Alpha/beta_knot_MTases"/>
</dbReference>
<dbReference type="Gene3D" id="1.10.8.590">
    <property type="match status" value="1"/>
</dbReference>
<proteinExistence type="inferred from homology"/>
<keyword evidence="2 5" id="KW-0489">Methyltransferase</keyword>
<dbReference type="InterPro" id="IPR004384">
    <property type="entry name" value="RNA_MeTrfase_TrmJ/LasT"/>
</dbReference>
<dbReference type="Proteomes" id="UP000248090">
    <property type="component" value="Unassembled WGS sequence"/>
</dbReference>
<dbReference type="GO" id="GO:0008168">
    <property type="term" value="F:methyltransferase activity"/>
    <property type="evidence" value="ECO:0007669"/>
    <property type="project" value="UniProtKB-KW"/>
</dbReference>
<keyword evidence="8" id="KW-1185">Reference proteome</keyword>
<dbReference type="NCBIfam" id="TIGR00050">
    <property type="entry name" value="rRNA_methyl_1"/>
    <property type="match status" value="1"/>
</dbReference>
<dbReference type="NCBIfam" id="NF011694">
    <property type="entry name" value="PRK15114.1"/>
    <property type="match status" value="1"/>
</dbReference>
<dbReference type="RefSeq" id="WP_110186482.1">
    <property type="nucleotide sequence ID" value="NZ_CP177354.1"/>
</dbReference>
<dbReference type="PIRSF" id="PIRSF004808">
    <property type="entry name" value="LasT"/>
    <property type="match status" value="1"/>
</dbReference>
<evidence type="ECO:0000313" key="8">
    <source>
        <dbReference type="Proteomes" id="UP000248090"/>
    </source>
</evidence>
<name>A0ABX5M3T1_9GAMM</name>
<accession>A0ABX5M3T1</accession>
<comment type="catalytic activity">
    <reaction evidence="5">
        <text>cytidine(32) in tRNA + S-adenosyl-L-methionine = 2'-O-methylcytidine(32) in tRNA + S-adenosyl-L-homocysteine + H(+)</text>
        <dbReference type="Rhea" id="RHEA:42932"/>
        <dbReference type="Rhea" id="RHEA-COMP:10288"/>
        <dbReference type="Rhea" id="RHEA-COMP:10289"/>
        <dbReference type="ChEBI" id="CHEBI:15378"/>
        <dbReference type="ChEBI" id="CHEBI:57856"/>
        <dbReference type="ChEBI" id="CHEBI:59789"/>
        <dbReference type="ChEBI" id="CHEBI:74495"/>
        <dbReference type="ChEBI" id="CHEBI:82748"/>
        <dbReference type="EC" id="2.1.1.200"/>
    </reaction>
</comment>
<protein>
    <recommendedName>
        <fullName evidence="5">tRNA (cytidine/uridine-2'-O-)-methyltransferase TrmJ</fullName>
        <ecNumber evidence="5">2.1.1.200</ecNumber>
    </recommendedName>
    <alternativeName>
        <fullName evidence="5">tRNA (cytidine(32)/uridine(32)-2'-O)-methyltransferase</fullName>
    </alternativeName>
    <alternativeName>
        <fullName evidence="5">tRNA Cm32/Um32 methyltransferase</fullName>
    </alternativeName>
</protein>
<dbReference type="CDD" id="cd18093">
    <property type="entry name" value="SpoU-like_TrmJ"/>
    <property type="match status" value="1"/>
</dbReference>
<dbReference type="EMBL" id="LAPT01000022">
    <property type="protein sequence ID" value="PXF32241.1"/>
    <property type="molecule type" value="Genomic_DNA"/>
</dbReference>
<evidence type="ECO:0000256" key="1">
    <source>
        <dbReference type="ARBA" id="ARBA00007228"/>
    </source>
</evidence>
<comment type="caution">
    <text evidence="7">The sequence shown here is derived from an EMBL/GenBank/DDBJ whole genome shotgun (WGS) entry which is preliminary data.</text>
</comment>
<dbReference type="Pfam" id="PF00588">
    <property type="entry name" value="SpoU_methylase"/>
    <property type="match status" value="1"/>
</dbReference>
<dbReference type="InterPro" id="IPR029026">
    <property type="entry name" value="tRNA_m1G_MTases_N"/>
</dbReference>
<dbReference type="PANTHER" id="PTHR42786">
    <property type="entry name" value="TRNA/RRNA METHYLTRANSFERASE"/>
    <property type="match status" value="1"/>
</dbReference>
<evidence type="ECO:0000259" key="6">
    <source>
        <dbReference type="Pfam" id="PF00588"/>
    </source>
</evidence>
<comment type="function">
    <text evidence="5">Catalyzes the formation of 2'O-methylated cytidine (Cm32) or 2'O-methylated uridine (Um32) at position 32 in tRNA.</text>
</comment>
<dbReference type="Gene3D" id="3.40.1280.10">
    <property type="match status" value="1"/>
</dbReference>
<reference evidence="7 8" key="1">
    <citation type="submission" date="2015-03" db="EMBL/GenBank/DDBJ databases">
        <authorList>
            <person name="Krishnan R."/>
            <person name="Midha S."/>
            <person name="Patil P.B."/>
            <person name="Rameshkumar N."/>
        </authorList>
    </citation>
    <scope>NUCLEOTIDE SEQUENCE [LARGE SCALE GENOMIC DNA]</scope>
    <source>
        <strain evidence="7 8">L1E11</strain>
    </source>
</reference>